<dbReference type="InterPro" id="IPR029058">
    <property type="entry name" value="AB_hydrolase_fold"/>
</dbReference>
<dbReference type="RefSeq" id="WP_264227458.1">
    <property type="nucleotide sequence ID" value="NZ_CP107716.1"/>
</dbReference>
<dbReference type="PANTHER" id="PTHR43433:SF5">
    <property type="entry name" value="AB HYDROLASE-1 DOMAIN-CONTAINING PROTEIN"/>
    <property type="match status" value="1"/>
</dbReference>
<dbReference type="InterPro" id="IPR050471">
    <property type="entry name" value="AB_hydrolase"/>
</dbReference>
<evidence type="ECO:0000259" key="1">
    <source>
        <dbReference type="Pfam" id="PF12697"/>
    </source>
</evidence>
<gene>
    <name evidence="2" type="primary">pcaD</name>
    <name evidence="2" type="ORF">OF122_09125</name>
</gene>
<dbReference type="EC" id="3.1.1.24" evidence="2"/>
<dbReference type="PANTHER" id="PTHR43433">
    <property type="entry name" value="HYDROLASE, ALPHA/BETA FOLD FAMILY PROTEIN"/>
    <property type="match status" value="1"/>
</dbReference>
<dbReference type="GO" id="GO:0047570">
    <property type="term" value="F:3-oxoadipate enol-lactonase activity"/>
    <property type="evidence" value="ECO:0007669"/>
    <property type="project" value="UniProtKB-EC"/>
</dbReference>
<feature type="domain" description="AB hydrolase-1" evidence="1">
    <location>
        <begin position="25"/>
        <end position="254"/>
    </location>
</feature>
<proteinExistence type="predicted"/>
<evidence type="ECO:0000313" key="3">
    <source>
        <dbReference type="Proteomes" id="UP001163882"/>
    </source>
</evidence>
<dbReference type="SUPFAM" id="SSF53474">
    <property type="entry name" value="alpha/beta-Hydrolases"/>
    <property type="match status" value="1"/>
</dbReference>
<dbReference type="InterPro" id="IPR026968">
    <property type="entry name" value="PcaD/CatD"/>
</dbReference>
<dbReference type="Pfam" id="PF12697">
    <property type="entry name" value="Abhydrolase_6"/>
    <property type="match status" value="1"/>
</dbReference>
<protein>
    <submittedName>
        <fullName evidence="2">3-oxoadipate enol-lactonase</fullName>
        <ecNumber evidence="2">3.1.1.24</ecNumber>
    </submittedName>
</protein>
<dbReference type="NCBIfam" id="TIGR02427">
    <property type="entry name" value="protocat_pcaD"/>
    <property type="match status" value="1"/>
</dbReference>
<name>A0ABY6ITV0_9HYPH</name>
<dbReference type="Proteomes" id="UP001163882">
    <property type="component" value="Chromosome"/>
</dbReference>
<dbReference type="PRINTS" id="PR00111">
    <property type="entry name" value="ABHYDROLASE"/>
</dbReference>
<keyword evidence="3" id="KW-1185">Reference proteome</keyword>
<dbReference type="Gene3D" id="3.40.50.1820">
    <property type="entry name" value="alpha/beta hydrolase"/>
    <property type="match status" value="1"/>
</dbReference>
<reference evidence="2" key="1">
    <citation type="submission" date="2022-10" db="EMBL/GenBank/DDBJ databases">
        <title>YIM 151497 complete genome.</title>
        <authorList>
            <person name="Chen X."/>
        </authorList>
    </citation>
    <scope>NUCLEOTIDE SEQUENCE</scope>
    <source>
        <strain evidence="2">YIM 151497</strain>
    </source>
</reference>
<evidence type="ECO:0000313" key="2">
    <source>
        <dbReference type="EMBL" id="UYQ73901.1"/>
    </source>
</evidence>
<keyword evidence="2" id="KW-0378">Hydrolase</keyword>
<dbReference type="EMBL" id="CP107716">
    <property type="protein sequence ID" value="UYQ73901.1"/>
    <property type="molecule type" value="Genomic_DNA"/>
</dbReference>
<sequence length="269" mass="28560">MDCIKVGDIVLHYRARAAANGAATIVFINSLGTDFRIWDAVIAALDADLGVVVYDKRGHGLSSLGQTPYSVADHSGDLAGLLDALAISKAVICGLSVGGQVAQQLYFERPDLVSRLVLCDTAAKIGEPDFWNQRIETIARDGLASVTDGIMERWFSKRFRTSGDPLFSVSRSMFERQPVEGYLATCAAIAGFDRRADTAAISVPTTVLVGSEDGATPPDLVRGFADAIPDSDFQIMDGAGHLPCIETPQPVAAAIGALVARIAQKEHAQ</sequence>
<accession>A0ABY6ITV0</accession>
<dbReference type="InterPro" id="IPR000073">
    <property type="entry name" value="AB_hydrolase_1"/>
</dbReference>
<organism evidence="2 3">
    <name type="scientific">Pelagibacterium flavum</name>
    <dbReference type="NCBI Taxonomy" id="2984530"/>
    <lineage>
        <taxon>Bacteria</taxon>
        <taxon>Pseudomonadati</taxon>
        <taxon>Pseudomonadota</taxon>
        <taxon>Alphaproteobacteria</taxon>
        <taxon>Hyphomicrobiales</taxon>
        <taxon>Devosiaceae</taxon>
        <taxon>Pelagibacterium</taxon>
    </lineage>
</organism>